<reference evidence="1 2" key="1">
    <citation type="submission" date="2019-10" db="EMBL/GenBank/DDBJ databases">
        <title>Two novel species isolated from a subtropical stream in China.</title>
        <authorList>
            <person name="Lu H."/>
        </authorList>
    </citation>
    <scope>NUCLEOTIDE SEQUENCE [LARGE SCALE GENOMIC DNA]</scope>
    <source>
        <strain evidence="1 2">FT29W</strain>
    </source>
</reference>
<evidence type="ECO:0000313" key="2">
    <source>
        <dbReference type="Proteomes" id="UP000440498"/>
    </source>
</evidence>
<keyword evidence="2" id="KW-1185">Reference proteome</keyword>
<dbReference type="RefSeq" id="WP_152839562.1">
    <property type="nucleotide sequence ID" value="NZ_WHUG01000008.1"/>
</dbReference>
<protein>
    <submittedName>
        <fullName evidence="1">Uncharacterized protein</fullName>
    </submittedName>
</protein>
<evidence type="ECO:0000313" key="1">
    <source>
        <dbReference type="EMBL" id="MQA40357.1"/>
    </source>
</evidence>
<name>A0A6A7N6D8_9BURK</name>
<proteinExistence type="predicted"/>
<organism evidence="1 2">
    <name type="scientific">Rugamonas aquatica</name>
    <dbReference type="NCBI Taxonomy" id="2743357"/>
    <lineage>
        <taxon>Bacteria</taxon>
        <taxon>Pseudomonadati</taxon>
        <taxon>Pseudomonadota</taxon>
        <taxon>Betaproteobacteria</taxon>
        <taxon>Burkholderiales</taxon>
        <taxon>Oxalobacteraceae</taxon>
        <taxon>Telluria group</taxon>
        <taxon>Rugamonas</taxon>
    </lineage>
</organism>
<comment type="caution">
    <text evidence="1">The sequence shown here is derived from an EMBL/GenBank/DDBJ whole genome shotgun (WGS) entry which is preliminary data.</text>
</comment>
<gene>
    <name evidence="1" type="ORF">GEV02_19580</name>
</gene>
<sequence>MRLTVSGQERSVQYFGFKPRNLTCNETRYGEAIVSNLEAYAPLVNGDVYPMHEVGEACRLFINRFLGDDLRPPPRSITLSITTESGRQVRIVVPNDLSSAVVFLDDEKI</sequence>
<accession>A0A6A7N6D8</accession>
<dbReference type="AlphaFoldDB" id="A0A6A7N6D8"/>
<dbReference type="Proteomes" id="UP000440498">
    <property type="component" value="Unassembled WGS sequence"/>
</dbReference>
<dbReference type="EMBL" id="WHUG01000008">
    <property type="protein sequence ID" value="MQA40357.1"/>
    <property type="molecule type" value="Genomic_DNA"/>
</dbReference>